<dbReference type="AlphaFoldDB" id="A0A853PRE2"/>
<accession>A0A853PRE2</accession>
<proteinExistence type="predicted"/>
<protein>
    <submittedName>
        <fullName evidence="1">Uncharacterized protein</fullName>
    </submittedName>
</protein>
<evidence type="ECO:0000313" key="2">
    <source>
        <dbReference type="Proteomes" id="UP000093197"/>
    </source>
</evidence>
<comment type="caution">
    <text evidence="1">The sequence shown here is derived from an EMBL/GenBank/DDBJ whole genome shotgun (WGS) entry which is preliminary data.</text>
</comment>
<sequence>MVFFHLFHRYSTRSSSFKQREHFLLLNALFIIIQLRNGTQKAPYREAVFY</sequence>
<gene>
    <name evidence="1" type="ORF">AC094_28580</name>
</gene>
<name>A0A853PRE2_BACFG</name>
<organism evidence="1 2">
    <name type="scientific">Bacteroides fragilis</name>
    <dbReference type="NCBI Taxonomy" id="817"/>
    <lineage>
        <taxon>Bacteria</taxon>
        <taxon>Pseudomonadati</taxon>
        <taxon>Bacteroidota</taxon>
        <taxon>Bacteroidia</taxon>
        <taxon>Bacteroidales</taxon>
        <taxon>Bacteroidaceae</taxon>
        <taxon>Bacteroides</taxon>
    </lineage>
</organism>
<dbReference type="Proteomes" id="UP000093197">
    <property type="component" value="Unassembled WGS sequence"/>
</dbReference>
<reference evidence="1 2" key="1">
    <citation type="journal article" date="2016" name="PLoS ONE">
        <title>Genomic Diversity of Enterotoxigenic Strains of Bacteroides fragilis.</title>
        <authorList>
            <person name="Pierce J.V."/>
            <person name="Bernstein H.D."/>
        </authorList>
    </citation>
    <scope>NUCLEOTIDE SEQUENCE [LARGE SCALE GENOMIC DNA]</scope>
    <source>
        <strain evidence="1 2">20793-3</strain>
    </source>
</reference>
<dbReference type="EMBL" id="LIDT01000030">
    <property type="protein sequence ID" value="OCR30509.1"/>
    <property type="molecule type" value="Genomic_DNA"/>
</dbReference>
<evidence type="ECO:0000313" key="1">
    <source>
        <dbReference type="EMBL" id="OCR30509.1"/>
    </source>
</evidence>